<evidence type="ECO:0000313" key="2">
    <source>
        <dbReference type="Proteomes" id="UP001211907"/>
    </source>
</evidence>
<dbReference type="Pfam" id="PF14945">
    <property type="entry name" value="LLC1"/>
    <property type="match status" value="1"/>
</dbReference>
<dbReference type="PANTHER" id="PTHR31909">
    <property type="entry name" value="CHROMOSOME 20 ORF85 FAMILY MEMBER"/>
    <property type="match status" value="1"/>
</dbReference>
<gene>
    <name evidence="1" type="ORF">HK100_002553</name>
</gene>
<keyword evidence="2" id="KW-1185">Reference proteome</keyword>
<proteinExistence type="predicted"/>
<reference evidence="1" key="1">
    <citation type="submission" date="2020-05" db="EMBL/GenBank/DDBJ databases">
        <title>Phylogenomic resolution of chytrid fungi.</title>
        <authorList>
            <person name="Stajich J.E."/>
            <person name="Amses K."/>
            <person name="Simmons R."/>
            <person name="Seto K."/>
            <person name="Myers J."/>
            <person name="Bonds A."/>
            <person name="Quandt C.A."/>
            <person name="Barry K."/>
            <person name="Liu P."/>
            <person name="Grigoriev I."/>
            <person name="Longcore J.E."/>
            <person name="James T.Y."/>
        </authorList>
    </citation>
    <scope>NUCLEOTIDE SEQUENCE</scope>
    <source>
        <strain evidence="1">JEL0513</strain>
    </source>
</reference>
<protein>
    <submittedName>
        <fullName evidence="1">Uncharacterized protein</fullName>
    </submittedName>
</protein>
<comment type="caution">
    <text evidence="1">The sequence shown here is derived from an EMBL/GenBank/DDBJ whole genome shotgun (WGS) entry which is preliminary data.</text>
</comment>
<organism evidence="1 2">
    <name type="scientific">Physocladia obscura</name>
    <dbReference type="NCBI Taxonomy" id="109957"/>
    <lineage>
        <taxon>Eukaryota</taxon>
        <taxon>Fungi</taxon>
        <taxon>Fungi incertae sedis</taxon>
        <taxon>Chytridiomycota</taxon>
        <taxon>Chytridiomycota incertae sedis</taxon>
        <taxon>Chytridiomycetes</taxon>
        <taxon>Chytridiales</taxon>
        <taxon>Chytriomycetaceae</taxon>
        <taxon>Physocladia</taxon>
    </lineage>
</organism>
<dbReference type="PANTHER" id="PTHR31909:SF3">
    <property type="entry name" value="SIMILAR TO PROTEIN C20ORF85 HOMOLOG"/>
    <property type="match status" value="1"/>
</dbReference>
<dbReference type="Proteomes" id="UP001211907">
    <property type="component" value="Unassembled WGS sequence"/>
</dbReference>
<dbReference type="AlphaFoldDB" id="A0AAD5XFB9"/>
<accession>A0AAD5XFB9</accession>
<dbReference type="EMBL" id="JADGJH010001597">
    <property type="protein sequence ID" value="KAJ3111781.1"/>
    <property type="molecule type" value="Genomic_DNA"/>
</dbReference>
<evidence type="ECO:0000313" key="1">
    <source>
        <dbReference type="EMBL" id="KAJ3111781.1"/>
    </source>
</evidence>
<dbReference type="InterPro" id="IPR020339">
    <property type="entry name" value="C20orf85-like"/>
</dbReference>
<name>A0AAD5XFB9_9FUNG</name>
<sequence>MAANGKTPRIKNAVHDAAIWRQTVHYELSTAQNWEKYWGFMRDVMILPSLNNTKFDPLPPIAAARQPLQYNGPDDRCKSGLPSRLPPGIVLPTDNPIVSDLMLTYRVPQIIRARMPVEKYRVPCTTSEEVGWIWGSARDEARAVDKDVAVGGSRRAVFHTLERFPREAYGKGDVLKWWGGGRESLP</sequence>